<accession>A0A7L5ARN0</accession>
<dbReference type="InterPro" id="IPR025877">
    <property type="entry name" value="MobA-like_NTP_Trfase"/>
</dbReference>
<evidence type="ECO:0000259" key="1">
    <source>
        <dbReference type="Pfam" id="PF12804"/>
    </source>
</evidence>
<proteinExistence type="predicted"/>
<evidence type="ECO:0000313" key="3">
    <source>
        <dbReference type="Proteomes" id="UP000464507"/>
    </source>
</evidence>
<dbReference type="InterPro" id="IPR029044">
    <property type="entry name" value="Nucleotide-diphossugar_trans"/>
</dbReference>
<dbReference type="Proteomes" id="UP000464507">
    <property type="component" value="Chromosome"/>
</dbReference>
<dbReference type="KEGG" id="mant:BHD05_06525"/>
<dbReference type="PANTHER" id="PTHR43777:SF1">
    <property type="entry name" value="MOLYBDENUM COFACTOR CYTIDYLYLTRANSFERASE"/>
    <property type="match status" value="1"/>
</dbReference>
<reference evidence="2 3" key="1">
    <citation type="submission" date="2016-09" db="EMBL/GenBank/DDBJ databases">
        <title>Complete genome sequence of microbes from the polar regions.</title>
        <authorList>
            <person name="Liao L."/>
            <person name="Chen B."/>
        </authorList>
    </citation>
    <scope>NUCLEOTIDE SEQUENCE [LARGE SCALE GENOMIC DNA]</scope>
    <source>
        <strain evidence="2 3">ZS314</strain>
    </source>
</reference>
<dbReference type="SUPFAM" id="SSF53448">
    <property type="entry name" value="Nucleotide-diphospho-sugar transferases"/>
    <property type="match status" value="1"/>
</dbReference>
<dbReference type="EMBL" id="CP017146">
    <property type="protein sequence ID" value="QHO71029.1"/>
    <property type="molecule type" value="Genomic_DNA"/>
</dbReference>
<feature type="domain" description="MobA-like NTP transferase" evidence="1">
    <location>
        <begin position="1"/>
        <end position="151"/>
    </location>
</feature>
<gene>
    <name evidence="2" type="ORF">BHD05_06525</name>
</gene>
<evidence type="ECO:0000313" key="2">
    <source>
        <dbReference type="EMBL" id="QHO71029.1"/>
    </source>
</evidence>
<dbReference type="Gene3D" id="3.90.550.10">
    <property type="entry name" value="Spore Coat Polysaccharide Biosynthesis Protein SpsA, Chain A"/>
    <property type="match status" value="1"/>
</dbReference>
<name>A0A7L5ARN0_9MICO</name>
<dbReference type="OrthoDB" id="4427994at2"/>
<organism evidence="2 3">
    <name type="scientific">Marisediminicola antarctica</name>
    <dbReference type="NCBI Taxonomy" id="674079"/>
    <lineage>
        <taxon>Bacteria</taxon>
        <taxon>Bacillati</taxon>
        <taxon>Actinomycetota</taxon>
        <taxon>Actinomycetes</taxon>
        <taxon>Micrococcales</taxon>
        <taxon>Microbacteriaceae</taxon>
        <taxon>Marisediminicola</taxon>
    </lineage>
</organism>
<sequence length="176" mass="18082">MGLPKALVVDDRGGWLERATTLLLDAGCAPVIVVLGAAADEARAMLPTDPRVSVVVAAQWERGLSASLAAGLRAAERTDAASATVTLVDLPTLGLAAVERMLRPAPGVDALRQASWGGRPGHPVVIGRAHWAALLAGLSGDSGARSYLQRHGADIVDCSDLGDGMDVDARPEHPTG</sequence>
<dbReference type="PANTHER" id="PTHR43777">
    <property type="entry name" value="MOLYBDENUM COFACTOR CYTIDYLYLTRANSFERASE"/>
    <property type="match status" value="1"/>
</dbReference>
<protein>
    <recommendedName>
        <fullName evidence="1">MobA-like NTP transferase domain-containing protein</fullName>
    </recommendedName>
</protein>
<dbReference type="AlphaFoldDB" id="A0A7L5ARN0"/>
<keyword evidence="3" id="KW-1185">Reference proteome</keyword>
<dbReference type="GO" id="GO:0016779">
    <property type="term" value="F:nucleotidyltransferase activity"/>
    <property type="evidence" value="ECO:0007669"/>
    <property type="project" value="UniProtKB-ARBA"/>
</dbReference>
<dbReference type="Pfam" id="PF12804">
    <property type="entry name" value="NTP_transf_3"/>
    <property type="match status" value="1"/>
</dbReference>